<evidence type="ECO:0000256" key="1">
    <source>
        <dbReference type="ARBA" id="ARBA00001917"/>
    </source>
</evidence>
<name>A0A0M6WTC5_9FIRM</name>
<protein>
    <submittedName>
        <fullName evidence="7">Nitroreductase</fullName>
    </submittedName>
</protein>
<evidence type="ECO:0000256" key="4">
    <source>
        <dbReference type="ARBA" id="ARBA00022643"/>
    </source>
</evidence>
<keyword evidence="4" id="KW-0288">FMN</keyword>
<feature type="domain" description="Nitroreductase" evidence="6">
    <location>
        <begin position="62"/>
        <end position="145"/>
    </location>
</feature>
<dbReference type="AlphaFoldDB" id="A0A0M6WTC5"/>
<keyword evidence="8" id="KW-1185">Reference proteome</keyword>
<dbReference type="SUPFAM" id="SSF55469">
    <property type="entry name" value="FMN-dependent nitroreductase-like"/>
    <property type="match status" value="1"/>
</dbReference>
<dbReference type="EMBL" id="CVRS01000080">
    <property type="protein sequence ID" value="CRL40077.1"/>
    <property type="molecule type" value="Genomic_DNA"/>
</dbReference>
<dbReference type="Proteomes" id="UP000049828">
    <property type="component" value="Unassembled WGS sequence"/>
</dbReference>
<sequence>MTILDTIKTRYSVRKYEKRSVEQGKVNAILEAAHCAPTAANMQPQKILVVQNPENLEKFSAGANTYNAPLVMLVCADLDTAWVRPFDGKNMVDIDASIVTDHMMLTATELGLGSCWITYFDPEAIRAAFNLPENLVPVNILAIGYAADKPQSPDRHTQTRKALNQTVTFETL</sequence>
<proteinExistence type="inferred from homology"/>
<keyword evidence="5" id="KW-0560">Oxidoreductase</keyword>
<evidence type="ECO:0000313" key="7">
    <source>
        <dbReference type="EMBL" id="CRL40077.1"/>
    </source>
</evidence>
<dbReference type="PANTHER" id="PTHR43673:SF2">
    <property type="entry name" value="NITROREDUCTASE"/>
    <property type="match status" value="1"/>
</dbReference>
<dbReference type="InterPro" id="IPR029479">
    <property type="entry name" value="Nitroreductase"/>
</dbReference>
<dbReference type="CDD" id="cd20609">
    <property type="entry name" value="nitroreductase"/>
    <property type="match status" value="1"/>
</dbReference>
<evidence type="ECO:0000256" key="5">
    <source>
        <dbReference type="ARBA" id="ARBA00023002"/>
    </source>
</evidence>
<evidence type="ECO:0000256" key="3">
    <source>
        <dbReference type="ARBA" id="ARBA00022630"/>
    </source>
</evidence>
<reference evidence="8" key="1">
    <citation type="submission" date="2015-05" db="EMBL/GenBank/DDBJ databases">
        <authorList>
            <consortium name="Pathogen Informatics"/>
        </authorList>
    </citation>
    <scope>NUCLEOTIDE SEQUENCE [LARGE SCALE GENOMIC DNA]</scope>
    <source>
        <strain evidence="8">L1-83</strain>
    </source>
</reference>
<comment type="similarity">
    <text evidence="2">Belongs to the nitroreductase family.</text>
</comment>
<dbReference type="InterPro" id="IPR000415">
    <property type="entry name" value="Nitroreductase-like"/>
</dbReference>
<accession>A0A0M6WTC5</accession>
<dbReference type="GO" id="GO:0016491">
    <property type="term" value="F:oxidoreductase activity"/>
    <property type="evidence" value="ECO:0007669"/>
    <property type="project" value="UniProtKB-KW"/>
</dbReference>
<dbReference type="OrthoDB" id="9812105at2"/>
<dbReference type="RefSeq" id="WP_015528463.1">
    <property type="nucleotide sequence ID" value="NZ_CVRS01000080.1"/>
</dbReference>
<evidence type="ECO:0000313" key="8">
    <source>
        <dbReference type="Proteomes" id="UP000049828"/>
    </source>
</evidence>
<keyword evidence="3" id="KW-0285">Flavoprotein</keyword>
<dbReference type="PANTHER" id="PTHR43673">
    <property type="entry name" value="NAD(P)H NITROREDUCTASE YDGI-RELATED"/>
    <property type="match status" value="1"/>
</dbReference>
<organism evidence="7 8">
    <name type="scientific">Roseburia inulinivorans</name>
    <dbReference type="NCBI Taxonomy" id="360807"/>
    <lineage>
        <taxon>Bacteria</taxon>
        <taxon>Bacillati</taxon>
        <taxon>Bacillota</taxon>
        <taxon>Clostridia</taxon>
        <taxon>Lachnospirales</taxon>
        <taxon>Lachnospiraceae</taxon>
        <taxon>Roseburia</taxon>
    </lineage>
</organism>
<dbReference type="Gene3D" id="3.40.109.10">
    <property type="entry name" value="NADH Oxidase"/>
    <property type="match status" value="1"/>
</dbReference>
<feature type="domain" description="Nitroreductase" evidence="6">
    <location>
        <begin position="7"/>
        <end position="59"/>
    </location>
</feature>
<evidence type="ECO:0000259" key="6">
    <source>
        <dbReference type="Pfam" id="PF00881"/>
    </source>
</evidence>
<comment type="cofactor">
    <cofactor evidence="1">
        <name>FMN</name>
        <dbReference type="ChEBI" id="CHEBI:58210"/>
    </cofactor>
</comment>
<gene>
    <name evidence="7" type="ORF">RIL183_04881</name>
</gene>
<evidence type="ECO:0000256" key="2">
    <source>
        <dbReference type="ARBA" id="ARBA00007118"/>
    </source>
</evidence>
<dbReference type="Pfam" id="PF00881">
    <property type="entry name" value="Nitroreductase"/>
    <property type="match status" value="2"/>
</dbReference>